<sequence length="242" mass="25776">MRAALLACLAAMAMPAAASTGDAADLALLGFSADGAIFAFEEHGIQDGSGFPYANRYYIDTGKDAFLPGSPVRVRLDDEGQTVRAARDAARQKGETIITDAELAENPGYTAAMNAVAELSADPFRVVANSSPAFARPFDPMEFRIEEFAARPGATFCPEPEQIKGFRLTSVDSRPGGVTKVLHEDKDVPASRGCPLGYRIGAVQTYFPEGKSGIAMIVVSVRSFGFEGPDYRWLAVATTLPD</sequence>
<dbReference type="InterPro" id="IPR018725">
    <property type="entry name" value="DUF2259_secreted"/>
</dbReference>
<evidence type="ECO:0008006" key="4">
    <source>
        <dbReference type="Google" id="ProtNLM"/>
    </source>
</evidence>
<evidence type="ECO:0000256" key="1">
    <source>
        <dbReference type="SAM" id="SignalP"/>
    </source>
</evidence>
<evidence type="ECO:0000313" key="2">
    <source>
        <dbReference type="EMBL" id="PSJ65602.1"/>
    </source>
</evidence>
<name>A0A2P7SSZ3_9HYPH</name>
<proteinExistence type="predicted"/>
<protein>
    <recommendedName>
        <fullName evidence="4">DUF2259 domain-containing protein</fullName>
    </recommendedName>
</protein>
<dbReference type="EMBL" id="PXYK01000001">
    <property type="protein sequence ID" value="PSJ65602.1"/>
    <property type="molecule type" value="Genomic_DNA"/>
</dbReference>
<dbReference type="RefSeq" id="WP_106770144.1">
    <property type="nucleotide sequence ID" value="NZ_PXYK01000001.1"/>
</dbReference>
<evidence type="ECO:0000313" key="3">
    <source>
        <dbReference type="Proteomes" id="UP000241229"/>
    </source>
</evidence>
<reference evidence="2 3" key="1">
    <citation type="submission" date="2018-03" db="EMBL/GenBank/DDBJ databases">
        <title>The draft genome of Mesorhizobium sp. 6GN-30.</title>
        <authorList>
            <person name="Liu L."/>
            <person name="Li L."/>
            <person name="Wang T."/>
            <person name="Zhang X."/>
            <person name="Liang L."/>
        </authorList>
    </citation>
    <scope>NUCLEOTIDE SEQUENCE [LARGE SCALE GENOMIC DNA]</scope>
    <source>
        <strain evidence="2 3">6GN30</strain>
    </source>
</reference>
<accession>A0A2P7SSZ3</accession>
<keyword evidence="3" id="KW-1185">Reference proteome</keyword>
<gene>
    <name evidence="2" type="ORF">C7I84_00265</name>
</gene>
<dbReference type="Proteomes" id="UP000241229">
    <property type="component" value="Unassembled WGS sequence"/>
</dbReference>
<organism evidence="2 3">
    <name type="scientific">Kumtagia ephedrae</name>
    <dbReference type="NCBI Taxonomy" id="2116701"/>
    <lineage>
        <taxon>Bacteria</taxon>
        <taxon>Pseudomonadati</taxon>
        <taxon>Pseudomonadota</taxon>
        <taxon>Alphaproteobacteria</taxon>
        <taxon>Hyphomicrobiales</taxon>
        <taxon>Phyllobacteriaceae</taxon>
        <taxon>Kumtagia</taxon>
    </lineage>
</organism>
<feature type="chain" id="PRO_5015104100" description="DUF2259 domain-containing protein" evidence="1">
    <location>
        <begin position="19"/>
        <end position="242"/>
    </location>
</feature>
<dbReference type="AlphaFoldDB" id="A0A2P7SSZ3"/>
<dbReference type="OrthoDB" id="65722at2"/>
<dbReference type="Pfam" id="PF10016">
    <property type="entry name" value="DUF2259"/>
    <property type="match status" value="1"/>
</dbReference>
<keyword evidence="1" id="KW-0732">Signal</keyword>
<feature type="signal peptide" evidence="1">
    <location>
        <begin position="1"/>
        <end position="18"/>
    </location>
</feature>
<comment type="caution">
    <text evidence="2">The sequence shown here is derived from an EMBL/GenBank/DDBJ whole genome shotgun (WGS) entry which is preliminary data.</text>
</comment>